<evidence type="ECO:0000313" key="2">
    <source>
        <dbReference type="Proteomes" id="UP000001396"/>
    </source>
</evidence>
<reference evidence="1 2" key="1">
    <citation type="journal article" date="2011" name="Genome Res.">
        <title>Phylogeny-wide analysis of social amoeba genomes highlights ancient origins for complex intercellular communication.</title>
        <authorList>
            <person name="Heidel A.J."/>
            <person name="Lawal H.M."/>
            <person name="Felder M."/>
            <person name="Schilde C."/>
            <person name="Helps N.R."/>
            <person name="Tunggal B."/>
            <person name="Rivero F."/>
            <person name="John U."/>
            <person name="Schleicher M."/>
            <person name="Eichinger L."/>
            <person name="Platzer M."/>
            <person name="Noegel A.A."/>
            <person name="Schaap P."/>
            <person name="Gloeckner G."/>
        </authorList>
    </citation>
    <scope>NUCLEOTIDE SEQUENCE [LARGE SCALE GENOMIC DNA]</scope>
    <source>
        <strain evidence="2">ATCC 26659 / Pp 5 / PN500</strain>
    </source>
</reference>
<dbReference type="GeneID" id="31358280"/>
<protein>
    <submittedName>
        <fullName evidence="1">Uncharacterized protein</fullName>
    </submittedName>
</protein>
<evidence type="ECO:0000313" key="1">
    <source>
        <dbReference type="EMBL" id="EFA83690.1"/>
    </source>
</evidence>
<gene>
    <name evidence="1" type="ORF">PPL_02757</name>
</gene>
<proteinExistence type="predicted"/>
<accession>D3B2Z2</accession>
<keyword evidence="2" id="KW-1185">Reference proteome</keyword>
<comment type="caution">
    <text evidence="1">The sequence shown here is derived from an EMBL/GenBank/DDBJ whole genome shotgun (WGS) entry which is preliminary data.</text>
</comment>
<sequence>MGKRKEDCWAIDIWSLLRDYSSNVEVGDVKFKLEPQGSKIVGHEHMMPVFSPKALKDIGGEVNGKLYGQVQPPVFELDKKFRDYLRFEWERALSIPSNAVRSVFSPQSIYRVIETGNRVTKKKRYKNNYLSRRHVNNWKLAYSVFGFCFDNMKLHP</sequence>
<dbReference type="AlphaFoldDB" id="D3B2Z2"/>
<dbReference type="RefSeq" id="XP_020435807.1">
    <property type="nucleotide sequence ID" value="XM_020573735.1"/>
</dbReference>
<dbReference type="InParanoid" id="D3B2Z2"/>
<dbReference type="Proteomes" id="UP000001396">
    <property type="component" value="Unassembled WGS sequence"/>
</dbReference>
<organism evidence="1 2">
    <name type="scientific">Heterostelium pallidum (strain ATCC 26659 / Pp 5 / PN500)</name>
    <name type="common">Cellular slime mold</name>
    <name type="synonym">Polysphondylium pallidum</name>
    <dbReference type="NCBI Taxonomy" id="670386"/>
    <lineage>
        <taxon>Eukaryota</taxon>
        <taxon>Amoebozoa</taxon>
        <taxon>Evosea</taxon>
        <taxon>Eumycetozoa</taxon>
        <taxon>Dictyostelia</taxon>
        <taxon>Acytosteliales</taxon>
        <taxon>Acytosteliaceae</taxon>
        <taxon>Heterostelium</taxon>
    </lineage>
</organism>
<dbReference type="EMBL" id="ADBJ01000010">
    <property type="protein sequence ID" value="EFA83690.1"/>
    <property type="molecule type" value="Genomic_DNA"/>
</dbReference>
<name>D3B2Z2_HETP5</name>